<feature type="transmembrane region" description="Helical" evidence="7">
    <location>
        <begin position="322"/>
        <end position="343"/>
    </location>
</feature>
<evidence type="ECO:0000256" key="5">
    <source>
        <dbReference type="ARBA" id="ARBA00022989"/>
    </source>
</evidence>
<dbReference type="OrthoDB" id="2276409at2"/>
<dbReference type="InterPro" id="IPR020846">
    <property type="entry name" value="MFS_dom"/>
</dbReference>
<keyword evidence="10" id="KW-1185">Reference proteome</keyword>
<feature type="transmembrane region" description="Helical" evidence="7">
    <location>
        <begin position="159"/>
        <end position="179"/>
    </location>
</feature>
<dbReference type="AlphaFoldDB" id="A0A1I3UI07"/>
<comment type="subcellular location">
    <subcellularLocation>
        <location evidence="1">Cell membrane</location>
        <topology evidence="1">Multi-pass membrane protein</topology>
    </subcellularLocation>
</comment>
<dbReference type="STRING" id="46223.SAMN05421852_12417"/>
<feature type="transmembrane region" description="Helical" evidence="7">
    <location>
        <begin position="91"/>
        <end position="108"/>
    </location>
</feature>
<dbReference type="InterPro" id="IPR036259">
    <property type="entry name" value="MFS_trans_sf"/>
</dbReference>
<evidence type="ECO:0000256" key="3">
    <source>
        <dbReference type="ARBA" id="ARBA00022475"/>
    </source>
</evidence>
<name>A0A1I3UI07_9BACL</name>
<dbReference type="GO" id="GO:0005886">
    <property type="term" value="C:plasma membrane"/>
    <property type="evidence" value="ECO:0007669"/>
    <property type="project" value="UniProtKB-SubCell"/>
</dbReference>
<evidence type="ECO:0000256" key="6">
    <source>
        <dbReference type="ARBA" id="ARBA00023136"/>
    </source>
</evidence>
<dbReference type="GO" id="GO:0022857">
    <property type="term" value="F:transmembrane transporter activity"/>
    <property type="evidence" value="ECO:0007669"/>
    <property type="project" value="InterPro"/>
</dbReference>
<dbReference type="PANTHER" id="PTHR23513:SF6">
    <property type="entry name" value="MAJOR FACILITATOR SUPERFAMILY ASSOCIATED DOMAIN-CONTAINING PROTEIN"/>
    <property type="match status" value="1"/>
</dbReference>
<evidence type="ECO:0000256" key="4">
    <source>
        <dbReference type="ARBA" id="ARBA00022692"/>
    </source>
</evidence>
<dbReference type="Proteomes" id="UP000199545">
    <property type="component" value="Unassembled WGS sequence"/>
</dbReference>
<keyword evidence="3" id="KW-1003">Cell membrane</keyword>
<accession>A0A1I3UI07</accession>
<sequence length="411" mass="44566">MLTLIKNIWSTVFKSFQLPRDYITFLAGLLVSRLGDSLNAFAIPWISYQLTGSAIVMGSLFAISVLPIVLFGSVVGVFVDRWDRRKLMLTADITRALLVGLIPILHLLNLLSLWHLYVISFILAVLSLLFDVATISSIPQMAGNDLTRANAGYQLVNQLADLAGPTLAGVIVAAIGGFHTLWIDVLSFAATFLAIFRLPSLGSTHLTDDRKNNLRNMAKDIVEGFKWLMHDRLNFSLSLQAMVGNFGASAVLAVFMYYLLSTLHLNSQQSGFNYTLIGIGGLIGSMVVIPLDKRFRRGVLIPILLGIGAIGLVFAITSRFWLAPGIALGIATVCNVSWNSIVASVRQETVPSDMLGRVLGFSRVFTRLAMPLGAFVGSFISSINPSAVFVLAAVTKGLEVVIALVSPIRKL</sequence>
<feature type="transmembrane region" description="Helical" evidence="7">
    <location>
        <begin position="21"/>
        <end position="48"/>
    </location>
</feature>
<dbReference type="CDD" id="cd06173">
    <property type="entry name" value="MFS_MefA_like"/>
    <property type="match status" value="1"/>
</dbReference>
<reference evidence="9 10" key="1">
    <citation type="submission" date="2016-10" db="EMBL/GenBank/DDBJ databases">
        <authorList>
            <person name="de Groot N.N."/>
        </authorList>
    </citation>
    <scope>NUCLEOTIDE SEQUENCE [LARGE SCALE GENOMIC DNA]</scope>
    <source>
        <strain evidence="9 10">DSM 44778</strain>
    </source>
</reference>
<keyword evidence="2" id="KW-0813">Transport</keyword>
<feature type="domain" description="Major facilitator superfamily (MFS) profile" evidence="8">
    <location>
        <begin position="21"/>
        <end position="411"/>
    </location>
</feature>
<evidence type="ECO:0000313" key="9">
    <source>
        <dbReference type="EMBL" id="SFJ81496.1"/>
    </source>
</evidence>
<dbReference type="PANTHER" id="PTHR23513">
    <property type="entry name" value="INTEGRAL MEMBRANE EFFLUX PROTEIN-RELATED"/>
    <property type="match status" value="1"/>
</dbReference>
<feature type="transmembrane region" description="Helical" evidence="7">
    <location>
        <begin position="389"/>
        <end position="408"/>
    </location>
</feature>
<feature type="transmembrane region" description="Helical" evidence="7">
    <location>
        <begin position="364"/>
        <end position="383"/>
    </location>
</feature>
<dbReference type="Pfam" id="PF07690">
    <property type="entry name" value="MFS_1"/>
    <property type="match status" value="1"/>
</dbReference>
<dbReference type="SUPFAM" id="SSF103473">
    <property type="entry name" value="MFS general substrate transporter"/>
    <property type="match status" value="1"/>
</dbReference>
<keyword evidence="5 7" id="KW-1133">Transmembrane helix</keyword>
<dbReference type="EMBL" id="FORR01000024">
    <property type="protein sequence ID" value="SFJ81496.1"/>
    <property type="molecule type" value="Genomic_DNA"/>
</dbReference>
<feature type="transmembrane region" description="Helical" evidence="7">
    <location>
        <begin position="235"/>
        <end position="260"/>
    </location>
</feature>
<feature type="transmembrane region" description="Helical" evidence="7">
    <location>
        <begin position="272"/>
        <end position="291"/>
    </location>
</feature>
<proteinExistence type="predicted"/>
<evidence type="ECO:0000256" key="2">
    <source>
        <dbReference type="ARBA" id="ARBA00022448"/>
    </source>
</evidence>
<dbReference type="Gene3D" id="1.20.1250.20">
    <property type="entry name" value="MFS general substrate transporter like domains"/>
    <property type="match status" value="1"/>
</dbReference>
<evidence type="ECO:0000313" key="10">
    <source>
        <dbReference type="Proteomes" id="UP000199545"/>
    </source>
</evidence>
<keyword evidence="4 7" id="KW-0812">Transmembrane</keyword>
<feature type="transmembrane region" description="Helical" evidence="7">
    <location>
        <begin position="298"/>
        <end position="316"/>
    </location>
</feature>
<dbReference type="RefSeq" id="WP_093231476.1">
    <property type="nucleotide sequence ID" value="NZ_FORR01000024.1"/>
</dbReference>
<feature type="transmembrane region" description="Helical" evidence="7">
    <location>
        <begin position="54"/>
        <end position="79"/>
    </location>
</feature>
<evidence type="ECO:0000256" key="7">
    <source>
        <dbReference type="SAM" id="Phobius"/>
    </source>
</evidence>
<dbReference type="InterPro" id="IPR011701">
    <property type="entry name" value="MFS"/>
</dbReference>
<evidence type="ECO:0000259" key="8">
    <source>
        <dbReference type="PROSITE" id="PS50850"/>
    </source>
</evidence>
<protein>
    <submittedName>
        <fullName evidence="9">MFS-type transporter involved in bile tolerance, Atg22 family</fullName>
    </submittedName>
</protein>
<organism evidence="9 10">
    <name type="scientific">Thermoflavimicrobium dichotomicum</name>
    <dbReference type="NCBI Taxonomy" id="46223"/>
    <lineage>
        <taxon>Bacteria</taxon>
        <taxon>Bacillati</taxon>
        <taxon>Bacillota</taxon>
        <taxon>Bacilli</taxon>
        <taxon>Bacillales</taxon>
        <taxon>Thermoactinomycetaceae</taxon>
        <taxon>Thermoflavimicrobium</taxon>
    </lineage>
</organism>
<keyword evidence="6 7" id="KW-0472">Membrane</keyword>
<dbReference type="PROSITE" id="PS50850">
    <property type="entry name" value="MFS"/>
    <property type="match status" value="1"/>
</dbReference>
<gene>
    <name evidence="9" type="ORF">SAMN05421852_12417</name>
</gene>
<evidence type="ECO:0000256" key="1">
    <source>
        <dbReference type="ARBA" id="ARBA00004651"/>
    </source>
</evidence>